<dbReference type="SUPFAM" id="SSF51658">
    <property type="entry name" value="Xylose isomerase-like"/>
    <property type="match status" value="1"/>
</dbReference>
<protein>
    <submittedName>
        <fullName evidence="1">Sugar phosphate isomerase/epimerase</fullName>
    </submittedName>
</protein>
<dbReference type="EMBL" id="JAFVMF010000003">
    <property type="protein sequence ID" value="MBO1358792.1"/>
    <property type="molecule type" value="Genomic_DNA"/>
</dbReference>
<dbReference type="RefSeq" id="WP_207879303.1">
    <property type="nucleotide sequence ID" value="NZ_JAFVMF010000003.1"/>
</dbReference>
<sequence length="284" mass="32440">MRLDLFRTLWGDWRGWRDILPETHAAGFTGVEARAPETSTEASEKAQILSDSGMQYIAIALTGGGVIPSQSATFDDHLDDLLAALDRVAPMRPLFVNVLGGNDRWNAGLQADFINKAHEIGLERGVRCVFETHRSRILASPWITLDVLPRCPDALFTADISHWVVVCERLLDDPTDDLSLFVERVHHIQARIGYAQGPQVPHPAAPEYGKERTFHQSFWESVWLSQSRRGYETTTMTPEFGPDGYLHTLPFTDAPVANLWELNRWMADEERRHFNHWNMERRWP</sequence>
<proteinExistence type="predicted"/>
<evidence type="ECO:0000313" key="1">
    <source>
        <dbReference type="EMBL" id="MBO1358792.1"/>
    </source>
</evidence>
<evidence type="ECO:0000313" key="2">
    <source>
        <dbReference type="Proteomes" id="UP000664771"/>
    </source>
</evidence>
<organism evidence="1 2">
    <name type="scientific">Acetobacter sacchari</name>
    <dbReference type="NCBI Taxonomy" id="2661687"/>
    <lineage>
        <taxon>Bacteria</taxon>
        <taxon>Pseudomonadati</taxon>
        <taxon>Pseudomonadota</taxon>
        <taxon>Alphaproteobacteria</taxon>
        <taxon>Acetobacterales</taxon>
        <taxon>Acetobacteraceae</taxon>
        <taxon>Acetobacter</taxon>
    </lineage>
</organism>
<accession>A0ABS3LSA5</accession>
<keyword evidence="2" id="KW-1185">Reference proteome</keyword>
<dbReference type="Proteomes" id="UP000664771">
    <property type="component" value="Unassembled WGS sequence"/>
</dbReference>
<dbReference type="GO" id="GO:0016853">
    <property type="term" value="F:isomerase activity"/>
    <property type="evidence" value="ECO:0007669"/>
    <property type="project" value="UniProtKB-KW"/>
</dbReference>
<keyword evidence="1" id="KW-0413">Isomerase</keyword>
<dbReference type="Gene3D" id="3.20.20.150">
    <property type="entry name" value="Divalent-metal-dependent TIM barrel enzymes"/>
    <property type="match status" value="1"/>
</dbReference>
<comment type="caution">
    <text evidence="1">The sequence shown here is derived from an EMBL/GenBank/DDBJ whole genome shotgun (WGS) entry which is preliminary data.</text>
</comment>
<dbReference type="InterPro" id="IPR036237">
    <property type="entry name" value="Xyl_isomerase-like_sf"/>
</dbReference>
<name>A0ABS3LSA5_9PROT</name>
<reference evidence="1 2" key="1">
    <citation type="submission" date="2021-03" db="EMBL/GenBank/DDBJ databases">
        <title>The complete genome sequence of Acetobacter sacchari TBRC 11175.</title>
        <authorList>
            <person name="Charoenyingcharoen P."/>
            <person name="Yukphan P."/>
        </authorList>
    </citation>
    <scope>NUCLEOTIDE SEQUENCE [LARGE SCALE GENOMIC DNA]</scope>
    <source>
        <strain evidence="1 2">TBRC 11175</strain>
    </source>
</reference>
<gene>
    <name evidence="1" type="ORF">J2D73_03130</name>
</gene>